<protein>
    <recommendedName>
        <fullName evidence="4">Methyltransferase domain-containing protein</fullName>
    </recommendedName>
</protein>
<dbReference type="GO" id="GO:0010420">
    <property type="term" value="F:polyprenyldihydroxybenzoate methyltransferase activity"/>
    <property type="evidence" value="ECO:0000318"/>
    <property type="project" value="GO_Central"/>
</dbReference>
<dbReference type="EMBL" id="CM002242">
    <property type="protein sequence ID" value="EAA30503.2"/>
    <property type="molecule type" value="Genomic_DNA"/>
</dbReference>
<dbReference type="AlphaFoldDB" id="Q7S4Q9"/>
<dbReference type="OrthoDB" id="8300214at2759"/>
<evidence type="ECO:0008006" key="4">
    <source>
        <dbReference type="Google" id="ProtNLM"/>
    </source>
</evidence>
<dbReference type="VEuPathDB" id="FungiDB:NCU05764"/>
<evidence type="ECO:0000256" key="1">
    <source>
        <dbReference type="SAM" id="MobiDB-lite"/>
    </source>
</evidence>
<dbReference type="Gene3D" id="3.40.50.150">
    <property type="entry name" value="Vaccinia Virus protein VP39"/>
    <property type="match status" value="1"/>
</dbReference>
<reference evidence="2 3" key="1">
    <citation type="journal article" date="2003" name="Nature">
        <title>The genome sequence of the filamentous fungus Neurospora crassa.</title>
        <authorList>
            <person name="Galagan J.E."/>
            <person name="Calvo S.E."/>
            <person name="Borkovich K.A."/>
            <person name="Selker E.U."/>
            <person name="Read N.D."/>
            <person name="Jaffe D."/>
            <person name="FitzHugh W."/>
            <person name="Ma L.J."/>
            <person name="Smirnov S."/>
            <person name="Purcell S."/>
            <person name="Rehman B."/>
            <person name="Elkins T."/>
            <person name="Engels R."/>
            <person name="Wang S."/>
            <person name="Nielsen C.B."/>
            <person name="Butler J."/>
            <person name="Endrizzi M."/>
            <person name="Qui D."/>
            <person name="Ianakiev P."/>
            <person name="Bell-Pedersen D."/>
            <person name="Nelson M.A."/>
            <person name="Werner-Washburne M."/>
            <person name="Selitrennikoff C.P."/>
            <person name="Kinsey J.A."/>
            <person name="Braun E.L."/>
            <person name="Zelter A."/>
            <person name="Schulte U."/>
            <person name="Kothe G.O."/>
            <person name="Jedd G."/>
            <person name="Mewes W."/>
            <person name="Staben C."/>
            <person name="Marcotte E."/>
            <person name="Greenberg D."/>
            <person name="Roy A."/>
            <person name="Foley K."/>
            <person name="Naylor J."/>
            <person name="Stange-Thomann N."/>
            <person name="Barrett R."/>
            <person name="Gnerre S."/>
            <person name="Kamal M."/>
            <person name="Kamvysselis M."/>
            <person name="Mauceli E."/>
            <person name="Bielke C."/>
            <person name="Rudd S."/>
            <person name="Frishman D."/>
            <person name="Krystofova S."/>
            <person name="Rasmussen C."/>
            <person name="Metzenberg R.L."/>
            <person name="Perkins D.D."/>
            <person name="Kroken S."/>
            <person name="Cogoni C."/>
            <person name="Macino G."/>
            <person name="Catcheside D."/>
            <person name="Li W."/>
            <person name="Pratt R.J."/>
            <person name="Osmani S.A."/>
            <person name="DeSouza C.P."/>
            <person name="Glass L."/>
            <person name="Orbach M.J."/>
            <person name="Berglund J.A."/>
            <person name="Voelker R."/>
            <person name="Yarden O."/>
            <person name="Plamann M."/>
            <person name="Seiler S."/>
            <person name="Dunlap J."/>
            <person name="Radford A."/>
            <person name="Aramayo R."/>
            <person name="Natvig D.O."/>
            <person name="Alex L.A."/>
            <person name="Mannhaupt G."/>
            <person name="Ebbole D.J."/>
            <person name="Freitag M."/>
            <person name="Paulsen I."/>
            <person name="Sachs M.S."/>
            <person name="Lander E.S."/>
            <person name="Nusbaum C."/>
            <person name="Birren B."/>
        </authorList>
    </citation>
    <scope>NUCLEOTIDE SEQUENCE [LARGE SCALE GENOMIC DNA]</scope>
    <source>
        <strain evidence="3">ATCC 24698 / 74-OR23-1A / CBS 708.71 / DSM 1257 / FGSC 987</strain>
    </source>
</reference>
<dbReference type="HOGENOM" id="CLU_058846_0_0_1"/>
<proteinExistence type="predicted"/>
<organism evidence="2 3">
    <name type="scientific">Neurospora crassa (strain ATCC 24698 / 74-OR23-1A / CBS 708.71 / DSM 1257 / FGSC 987)</name>
    <dbReference type="NCBI Taxonomy" id="367110"/>
    <lineage>
        <taxon>Eukaryota</taxon>
        <taxon>Fungi</taxon>
        <taxon>Dikarya</taxon>
        <taxon>Ascomycota</taxon>
        <taxon>Pezizomycotina</taxon>
        <taxon>Sordariomycetes</taxon>
        <taxon>Sordariomycetidae</taxon>
        <taxon>Sordariales</taxon>
        <taxon>Sordariaceae</taxon>
        <taxon>Neurospora</taxon>
    </lineage>
</organism>
<dbReference type="KEGG" id="ncr:NCU05764"/>
<dbReference type="InterPro" id="IPR029063">
    <property type="entry name" value="SAM-dependent_MTases_sf"/>
</dbReference>
<dbReference type="Proteomes" id="UP000001805">
    <property type="component" value="Chromosome 7, Linkage Group VII"/>
</dbReference>
<dbReference type="CDD" id="cd02440">
    <property type="entry name" value="AdoMet_MTases"/>
    <property type="match status" value="1"/>
</dbReference>
<dbReference type="PaxDb" id="5141-EFNCRP00000005663"/>
<evidence type="ECO:0000313" key="3">
    <source>
        <dbReference type="Proteomes" id="UP000001805"/>
    </source>
</evidence>
<dbReference type="STRING" id="367110.Q7S4Q9"/>
<dbReference type="SMR" id="Q7S4Q9"/>
<dbReference type="InParanoid" id="Q7S4Q9"/>
<dbReference type="GO" id="GO:0005739">
    <property type="term" value="C:mitochondrion"/>
    <property type="evidence" value="ECO:0000318"/>
    <property type="project" value="GO_Central"/>
</dbReference>
<dbReference type="SUPFAM" id="SSF53335">
    <property type="entry name" value="S-adenosyl-L-methionine-dependent methyltransferases"/>
    <property type="match status" value="1"/>
</dbReference>
<evidence type="ECO:0000313" key="2">
    <source>
        <dbReference type="EMBL" id="EAA30503.2"/>
    </source>
</evidence>
<gene>
    <name evidence="2" type="ORF">NCU05764</name>
</gene>
<keyword evidence="3" id="KW-1185">Reference proteome</keyword>
<dbReference type="GO" id="GO:0006744">
    <property type="term" value="P:ubiquinone biosynthetic process"/>
    <property type="evidence" value="ECO:0000318"/>
    <property type="project" value="GO_Central"/>
</dbReference>
<feature type="compositionally biased region" description="Low complexity" evidence="1">
    <location>
        <begin position="210"/>
        <end position="220"/>
    </location>
</feature>
<dbReference type="GeneID" id="3875877"/>
<feature type="region of interest" description="Disordered" evidence="1">
    <location>
        <begin position="209"/>
        <end position="231"/>
    </location>
</feature>
<dbReference type="Pfam" id="PF13489">
    <property type="entry name" value="Methyltransf_23"/>
    <property type="match status" value="1"/>
</dbReference>
<accession>Q7S4Q9</accession>
<name>Q7S4Q9_NEUCR</name>
<dbReference type="RefSeq" id="XP_959739.2">
    <property type="nucleotide sequence ID" value="XM_954646.3"/>
</dbReference>
<dbReference type="OMA" id="IPRFTHR"/>
<sequence>MAIPGMDSEEESKVTTLITCFPHDHSLRTLVQIPRFRQRLSILSQWSIPLGSRVLDIGCGQGDSSLVLAMELGPTCHVTGIDTAPPDYGTPLNISESQEKILQSALGDRLSFYNQVDAATFFNSTSTSTTASDKTFDVATACHSLFYFPSSASVISLFQELAAANIRNVYVAEYDSKQTSFPVTQTPHILAAKAQALYFAYKSEADLEKQQQQQQQQQQQASSSKKEEMPLNVRAAPDVEAITKAAQAAGFKVAREGKFTPKEEYLEGHFETRCVRGARFEARVKEEGFAKEREEEILGVVEEVNRAYEEMERGGVDKVRCMDVWWAVFELE</sequence>